<name>A0A4Y6I6T5_9MOLU</name>
<dbReference type="PROSITE" id="PS51687">
    <property type="entry name" value="SAM_MT_RNA_M5U"/>
    <property type="match status" value="1"/>
</dbReference>
<dbReference type="InterPro" id="IPR010280">
    <property type="entry name" value="U5_MeTrfase_fam"/>
</dbReference>
<keyword evidence="8" id="KW-1185">Reference proteome</keyword>
<dbReference type="PANTHER" id="PTHR11061:SF30">
    <property type="entry name" value="TRNA (URACIL(54)-C(5))-METHYLTRANSFERASE"/>
    <property type="match status" value="1"/>
</dbReference>
<dbReference type="RefSeq" id="WP_208664947.1">
    <property type="nucleotide sequence ID" value="NZ_CP041147.1"/>
</dbReference>
<dbReference type="GO" id="GO:0070041">
    <property type="term" value="F:rRNA (uridine-C5-)-methyltransferase activity"/>
    <property type="evidence" value="ECO:0007669"/>
    <property type="project" value="TreeGrafter"/>
</dbReference>
<dbReference type="EMBL" id="CP041147">
    <property type="protein sequence ID" value="QDF64909.1"/>
    <property type="molecule type" value="Genomic_DNA"/>
</dbReference>
<dbReference type="InterPro" id="IPR030390">
    <property type="entry name" value="MeTrfase_TrmA_AS"/>
</dbReference>
<dbReference type="EC" id="2.1.1.190" evidence="7"/>
<comment type="similarity">
    <text evidence="4">Belongs to the class I-like SAM-binding methyltransferase superfamily. RNA M5U methyltransferase family.</text>
</comment>
<dbReference type="InterPro" id="IPR029063">
    <property type="entry name" value="SAM-dependent_MTases_sf"/>
</dbReference>
<proteinExistence type="inferred from homology"/>
<evidence type="ECO:0000259" key="6">
    <source>
        <dbReference type="PROSITE" id="PS50926"/>
    </source>
</evidence>
<organism evidence="7 8">
    <name type="scientific">Mycoplasma nasistruthionis</name>
    <dbReference type="NCBI Taxonomy" id="353852"/>
    <lineage>
        <taxon>Bacteria</taxon>
        <taxon>Bacillati</taxon>
        <taxon>Mycoplasmatota</taxon>
        <taxon>Mollicutes</taxon>
        <taxon>Mycoplasmataceae</taxon>
        <taxon>Mycoplasma</taxon>
    </lineage>
</organism>
<evidence type="ECO:0000256" key="5">
    <source>
        <dbReference type="PROSITE-ProRule" id="PRU10015"/>
    </source>
</evidence>
<feature type="binding site" evidence="4">
    <location>
        <position position="315"/>
    </location>
    <ligand>
        <name>S-adenosyl-L-methionine</name>
        <dbReference type="ChEBI" id="CHEBI:59789"/>
    </ligand>
</feature>
<evidence type="ECO:0000256" key="4">
    <source>
        <dbReference type="PROSITE-ProRule" id="PRU01024"/>
    </source>
</evidence>
<keyword evidence="2 4" id="KW-0808">Transferase</keyword>
<accession>A0A4Y6I6T5</accession>
<dbReference type="Gene3D" id="2.40.50.1070">
    <property type="match status" value="1"/>
</dbReference>
<dbReference type="PANTHER" id="PTHR11061">
    <property type="entry name" value="RNA M5U METHYLTRANSFERASE"/>
    <property type="match status" value="1"/>
</dbReference>
<keyword evidence="1 4" id="KW-0489">Methyltransferase</keyword>
<dbReference type="PROSITE" id="PS50926">
    <property type="entry name" value="TRAM"/>
    <property type="match status" value="1"/>
</dbReference>
<dbReference type="SUPFAM" id="SSF50249">
    <property type="entry name" value="Nucleic acid-binding proteins"/>
    <property type="match status" value="1"/>
</dbReference>
<dbReference type="InterPro" id="IPR002792">
    <property type="entry name" value="TRAM_dom"/>
</dbReference>
<dbReference type="InterPro" id="IPR012340">
    <property type="entry name" value="NA-bd_OB-fold"/>
</dbReference>
<dbReference type="AlphaFoldDB" id="A0A4Y6I6T5"/>
<evidence type="ECO:0000256" key="1">
    <source>
        <dbReference type="ARBA" id="ARBA00022603"/>
    </source>
</evidence>
<feature type="domain" description="TRAM" evidence="6">
    <location>
        <begin position="5"/>
        <end position="63"/>
    </location>
</feature>
<dbReference type="Pfam" id="PF05958">
    <property type="entry name" value="tRNA_U5-meth_tr"/>
    <property type="match status" value="1"/>
</dbReference>
<dbReference type="Proteomes" id="UP000315201">
    <property type="component" value="Chromosome"/>
</dbReference>
<protein>
    <submittedName>
        <fullName evidence="7">23S rRNA (Uracil(1939)-C(5))-methyltransferase RlmD</fullName>
        <ecNumber evidence="7">2.1.1.190</ecNumber>
    </submittedName>
</protein>
<feature type="binding site" evidence="4">
    <location>
        <position position="295"/>
    </location>
    <ligand>
        <name>S-adenosyl-L-methionine</name>
        <dbReference type="ChEBI" id="CHEBI:59789"/>
    </ligand>
</feature>
<dbReference type="Gene3D" id="3.40.50.150">
    <property type="entry name" value="Vaccinia Virus protein VP39"/>
    <property type="match status" value="1"/>
</dbReference>
<keyword evidence="3 4" id="KW-0949">S-adenosyl-L-methionine</keyword>
<dbReference type="Gene3D" id="2.40.50.140">
    <property type="entry name" value="Nucleic acid-binding proteins"/>
    <property type="match status" value="1"/>
</dbReference>
<feature type="binding site" evidence="4">
    <location>
        <position position="266"/>
    </location>
    <ligand>
        <name>S-adenosyl-L-methionine</name>
        <dbReference type="ChEBI" id="CHEBI:59789"/>
    </ligand>
</feature>
<dbReference type="PROSITE" id="PS01230">
    <property type="entry name" value="TRMA_1"/>
    <property type="match status" value="1"/>
</dbReference>
<evidence type="ECO:0000313" key="8">
    <source>
        <dbReference type="Proteomes" id="UP000315201"/>
    </source>
</evidence>
<gene>
    <name evidence="7" type="primary">rlmD</name>
    <name evidence="7" type="ORF">FIV53_01110</name>
</gene>
<sequence length="431" mass="50151">MQKLKYQVGDSFEVQCNELTYQGYGAIRLENYSLFIKDLFPNEKALIKLDSVFNNYAFGSVIKHLTTSPNRNNTQFNCVDSAPLVNLNYKAQIEFKNQYFLNLLKRNLKNDFNYVDFQGSSKIFNYRNKVVYPLFIVRNKLQIGEIASKSHDLSIANNTIQNQKIINKIINQVLNLLNQQYKAFELKNFKQLTVRCNEKNQVILAIKTSDKFTFSPEFMDKLNQIESLIEFYQLKENKTNLLINKEPLIITLNDKKFMISIDGFFQINLNMASFIFKLISKYNLQFNTKYLIDAFCGAGVISQIINNNQIIVGNDIVQSSIDTAKLNAKLNKIDNTNYYQTDNFESFQQVIKDFSDVSLILDPPRAGIDQKSIDWILKNKPKYITYMSCDVKTLVRDLQKLEQIYKIQHIQGFDMFPNTPHIEALTIMELK</sequence>
<evidence type="ECO:0000313" key="7">
    <source>
        <dbReference type="EMBL" id="QDF64909.1"/>
    </source>
</evidence>
<dbReference type="NCBIfam" id="TIGR00479">
    <property type="entry name" value="rumA"/>
    <property type="match status" value="1"/>
</dbReference>
<feature type="active site" description="Nucleophile" evidence="4">
    <location>
        <position position="389"/>
    </location>
</feature>
<evidence type="ECO:0000256" key="3">
    <source>
        <dbReference type="ARBA" id="ARBA00022691"/>
    </source>
</evidence>
<dbReference type="GO" id="GO:0070475">
    <property type="term" value="P:rRNA base methylation"/>
    <property type="evidence" value="ECO:0007669"/>
    <property type="project" value="TreeGrafter"/>
</dbReference>
<feature type="active site" evidence="5">
    <location>
        <position position="389"/>
    </location>
</feature>
<reference evidence="7 8" key="1">
    <citation type="submission" date="2019-06" db="EMBL/GenBank/DDBJ databases">
        <title>Mycoplasma nasistruthionis sp. nov. str Ms03.</title>
        <authorList>
            <person name="Botes A."/>
        </authorList>
    </citation>
    <scope>NUCLEOTIDE SEQUENCE [LARGE SCALE GENOMIC DNA]</scope>
    <source>
        <strain evidence="7 8">Ms03</strain>
    </source>
</reference>
<feature type="binding site" evidence="4">
    <location>
        <position position="362"/>
    </location>
    <ligand>
        <name>S-adenosyl-L-methionine</name>
        <dbReference type="ChEBI" id="CHEBI:59789"/>
    </ligand>
</feature>
<dbReference type="SUPFAM" id="SSF53335">
    <property type="entry name" value="S-adenosyl-L-methionine-dependent methyltransferases"/>
    <property type="match status" value="1"/>
</dbReference>
<evidence type="ECO:0000256" key="2">
    <source>
        <dbReference type="ARBA" id="ARBA00022679"/>
    </source>
</evidence>